<keyword evidence="3" id="KW-1185">Reference proteome</keyword>
<dbReference type="GeneID" id="89981279"/>
<dbReference type="InterPro" id="IPR013154">
    <property type="entry name" value="ADH-like_N"/>
</dbReference>
<sequence length="332" mass="36648">MPVEVRKVLIPSFGGPQKIQIVNSTLPDPAPNHVQVKVLYSGFSGADINMRIGVYPLQRKAPLTPGYCFVGTVHALGPQSTRFAVGDLVACLSIYDAEATYSNQLEKHLIPVPKGLDPKIATTLILDWNTAYGMLKGTDWKGKKVFVHGMSGAVGYALMTLCLLEGAQVYGTASARNHQTIRDLGATPFVYTDKLWITYMKQIGGAQGVFDALGFESWDESYDILSPSGGTLYGYGGNLGTLKGEKPRSVIWPTLKLLGRNLMFWSRKSTKFWWIDRDWSLFLPNTQEVFALALQDKLKISIKRVFELDDVATAHREWTSLTGMGSVLVHVS</sequence>
<dbReference type="RefSeq" id="XP_064707824.1">
    <property type="nucleotide sequence ID" value="XM_064856648.1"/>
</dbReference>
<gene>
    <name evidence="2" type="ORF">LTR84_013143</name>
</gene>
<dbReference type="SMART" id="SM00829">
    <property type="entry name" value="PKS_ER"/>
    <property type="match status" value="1"/>
</dbReference>
<evidence type="ECO:0000259" key="1">
    <source>
        <dbReference type="SMART" id="SM00829"/>
    </source>
</evidence>
<dbReference type="EMBL" id="JAVRRD010000009">
    <property type="protein sequence ID" value="KAK5055393.1"/>
    <property type="molecule type" value="Genomic_DNA"/>
</dbReference>
<feature type="domain" description="Enoyl reductase (ER)" evidence="1">
    <location>
        <begin position="14"/>
        <end position="329"/>
    </location>
</feature>
<comment type="caution">
    <text evidence="2">The sequence shown here is derived from an EMBL/GenBank/DDBJ whole genome shotgun (WGS) entry which is preliminary data.</text>
</comment>
<dbReference type="GO" id="GO:0005739">
    <property type="term" value="C:mitochondrion"/>
    <property type="evidence" value="ECO:0007669"/>
    <property type="project" value="TreeGrafter"/>
</dbReference>
<dbReference type="GO" id="GO:0016491">
    <property type="term" value="F:oxidoreductase activity"/>
    <property type="evidence" value="ECO:0007669"/>
    <property type="project" value="InterPro"/>
</dbReference>
<dbReference type="Gene3D" id="3.90.180.10">
    <property type="entry name" value="Medium-chain alcohol dehydrogenases, catalytic domain"/>
    <property type="match status" value="1"/>
</dbReference>
<reference evidence="2 3" key="1">
    <citation type="submission" date="2023-08" db="EMBL/GenBank/DDBJ databases">
        <title>Black Yeasts Isolated from many extreme environments.</title>
        <authorList>
            <person name="Coleine C."/>
            <person name="Stajich J.E."/>
            <person name="Selbmann L."/>
        </authorList>
    </citation>
    <scope>NUCLEOTIDE SEQUENCE [LARGE SCALE GENOMIC DNA]</scope>
    <source>
        <strain evidence="2 3">CCFEE 5792</strain>
    </source>
</reference>
<dbReference type="Pfam" id="PF13602">
    <property type="entry name" value="ADH_zinc_N_2"/>
    <property type="match status" value="1"/>
</dbReference>
<dbReference type="PANTHER" id="PTHR43677">
    <property type="entry name" value="SHORT-CHAIN DEHYDROGENASE/REDUCTASE"/>
    <property type="match status" value="1"/>
</dbReference>
<accession>A0AAV9NG62</accession>
<dbReference type="SUPFAM" id="SSF50129">
    <property type="entry name" value="GroES-like"/>
    <property type="match status" value="1"/>
</dbReference>
<dbReference type="PANTHER" id="PTHR43677:SF4">
    <property type="entry name" value="QUINONE OXIDOREDUCTASE-LIKE PROTEIN 2"/>
    <property type="match status" value="1"/>
</dbReference>
<name>A0AAV9NG62_9EURO</name>
<proteinExistence type="predicted"/>
<dbReference type="Gene3D" id="3.40.50.720">
    <property type="entry name" value="NAD(P)-binding Rossmann-like Domain"/>
    <property type="match status" value="1"/>
</dbReference>
<dbReference type="Pfam" id="PF08240">
    <property type="entry name" value="ADH_N"/>
    <property type="match status" value="1"/>
</dbReference>
<dbReference type="AlphaFoldDB" id="A0AAV9NG62"/>
<dbReference type="InterPro" id="IPR036291">
    <property type="entry name" value="NAD(P)-bd_dom_sf"/>
</dbReference>
<evidence type="ECO:0000313" key="2">
    <source>
        <dbReference type="EMBL" id="KAK5055393.1"/>
    </source>
</evidence>
<organism evidence="2 3">
    <name type="scientific">Exophiala bonariae</name>
    <dbReference type="NCBI Taxonomy" id="1690606"/>
    <lineage>
        <taxon>Eukaryota</taxon>
        <taxon>Fungi</taxon>
        <taxon>Dikarya</taxon>
        <taxon>Ascomycota</taxon>
        <taxon>Pezizomycotina</taxon>
        <taxon>Eurotiomycetes</taxon>
        <taxon>Chaetothyriomycetidae</taxon>
        <taxon>Chaetothyriales</taxon>
        <taxon>Herpotrichiellaceae</taxon>
        <taxon>Exophiala</taxon>
    </lineage>
</organism>
<evidence type="ECO:0000313" key="3">
    <source>
        <dbReference type="Proteomes" id="UP001358417"/>
    </source>
</evidence>
<dbReference type="SUPFAM" id="SSF51735">
    <property type="entry name" value="NAD(P)-binding Rossmann-fold domains"/>
    <property type="match status" value="1"/>
</dbReference>
<dbReference type="InterPro" id="IPR020843">
    <property type="entry name" value="ER"/>
</dbReference>
<dbReference type="InterPro" id="IPR011032">
    <property type="entry name" value="GroES-like_sf"/>
</dbReference>
<protein>
    <recommendedName>
        <fullName evidence="1">Enoyl reductase (ER) domain-containing protein</fullName>
    </recommendedName>
</protein>
<dbReference type="Proteomes" id="UP001358417">
    <property type="component" value="Unassembled WGS sequence"/>
</dbReference>
<dbReference type="InterPro" id="IPR051397">
    <property type="entry name" value="Zn-ADH-like_protein"/>
</dbReference>
<dbReference type="CDD" id="cd08273">
    <property type="entry name" value="MDR8"/>
    <property type="match status" value="1"/>
</dbReference>